<dbReference type="GO" id="GO:0030272">
    <property type="term" value="F:5-formyltetrahydrofolate cyclo-ligase activity"/>
    <property type="evidence" value="ECO:0007669"/>
    <property type="project" value="UniProtKB-EC"/>
</dbReference>
<keyword evidence="3 4" id="KW-0067">ATP-binding</keyword>
<accession>A0ABR8U546</accession>
<evidence type="ECO:0000313" key="5">
    <source>
        <dbReference type="EMBL" id="MBD7983155.1"/>
    </source>
</evidence>
<dbReference type="Proteomes" id="UP000626786">
    <property type="component" value="Unassembled WGS sequence"/>
</dbReference>
<dbReference type="Gene3D" id="3.40.50.10420">
    <property type="entry name" value="NagB/RpiA/CoA transferase-like"/>
    <property type="match status" value="1"/>
</dbReference>
<reference evidence="5 6" key="1">
    <citation type="submission" date="2020-08" db="EMBL/GenBank/DDBJ databases">
        <title>A Genomic Blueprint of the Chicken Gut Microbiome.</title>
        <authorList>
            <person name="Gilroy R."/>
            <person name="Ravi A."/>
            <person name="Getino M."/>
            <person name="Pursley I."/>
            <person name="Horton D.L."/>
            <person name="Alikhan N.-F."/>
            <person name="Baker D."/>
            <person name="Gharbi K."/>
            <person name="Hall N."/>
            <person name="Watson M."/>
            <person name="Adriaenssens E.M."/>
            <person name="Foster-Nyarko E."/>
            <person name="Jarju S."/>
            <person name="Secka A."/>
            <person name="Antonio M."/>
            <person name="Oren A."/>
            <person name="Chaudhuri R."/>
            <person name="La Ragione R.M."/>
            <person name="Hildebrand F."/>
            <person name="Pallen M.J."/>
        </authorList>
    </citation>
    <scope>NUCLEOTIDE SEQUENCE [LARGE SCALE GENOMIC DNA]</scope>
    <source>
        <strain evidence="5 6">Sa2YVA2</strain>
    </source>
</reference>
<comment type="similarity">
    <text evidence="1 4">Belongs to the 5-formyltetrahydrofolate cyclo-ligase family.</text>
</comment>
<keyword evidence="6" id="KW-1185">Reference proteome</keyword>
<proteinExistence type="inferred from homology"/>
<dbReference type="EMBL" id="JACSQN010000001">
    <property type="protein sequence ID" value="MBD7983155.1"/>
    <property type="molecule type" value="Genomic_DNA"/>
</dbReference>
<dbReference type="EC" id="6.3.3.2" evidence="4"/>
<dbReference type="NCBIfam" id="TIGR02727">
    <property type="entry name" value="MTHFS_bact"/>
    <property type="match status" value="1"/>
</dbReference>
<evidence type="ECO:0000256" key="3">
    <source>
        <dbReference type="ARBA" id="ARBA00022840"/>
    </source>
</evidence>
<dbReference type="RefSeq" id="WP_191692794.1">
    <property type="nucleotide sequence ID" value="NZ_JACSQN010000001.1"/>
</dbReference>
<dbReference type="SUPFAM" id="SSF100950">
    <property type="entry name" value="NagB/RpiA/CoA transferase-like"/>
    <property type="match status" value="1"/>
</dbReference>
<keyword evidence="4" id="KW-0460">Magnesium</keyword>
<keyword evidence="4" id="KW-0479">Metal-binding</keyword>
<comment type="catalytic activity">
    <reaction evidence="4">
        <text>(6S)-5-formyl-5,6,7,8-tetrahydrofolate + ATP = (6R)-5,10-methenyltetrahydrofolate + ADP + phosphate</text>
        <dbReference type="Rhea" id="RHEA:10488"/>
        <dbReference type="ChEBI" id="CHEBI:30616"/>
        <dbReference type="ChEBI" id="CHEBI:43474"/>
        <dbReference type="ChEBI" id="CHEBI:57455"/>
        <dbReference type="ChEBI" id="CHEBI:57457"/>
        <dbReference type="ChEBI" id="CHEBI:456216"/>
        <dbReference type="EC" id="6.3.3.2"/>
    </reaction>
</comment>
<dbReference type="PIRSF" id="PIRSF006806">
    <property type="entry name" value="FTHF_cligase"/>
    <property type="match status" value="1"/>
</dbReference>
<protein>
    <recommendedName>
        <fullName evidence="4">5-formyltetrahydrofolate cyclo-ligase</fullName>
        <ecNumber evidence="4">6.3.3.2</ecNumber>
    </recommendedName>
</protein>
<dbReference type="PANTHER" id="PTHR23407">
    <property type="entry name" value="ATPASE INHIBITOR/5-FORMYLTETRAHYDROFOLATE CYCLO-LIGASE"/>
    <property type="match status" value="1"/>
</dbReference>
<name>A0ABR8U546_9BACL</name>
<sequence length="193" mass="22405">MGKVEIRKSVLKLLNNMFEYEHDRKSAVIMNQLIESDSFKKAKCVAVTISRYPEVDTRPIIKYAWQMGKRVAVPKCNARTREMDFRTINSFEDLETVYMDLLEPIESKTKSVRKDEIDLQIVPGVVFSKEGYRIGFGGGYYDRYLEQYKGDSVSLAFEIQMMNEVPVQSHDLPVDRIITENQMIDCTCHRSNL</sequence>
<dbReference type="InterPro" id="IPR024185">
    <property type="entry name" value="FTHF_cligase-like_sf"/>
</dbReference>
<dbReference type="InterPro" id="IPR002698">
    <property type="entry name" value="FTHF_cligase"/>
</dbReference>
<comment type="cofactor">
    <cofactor evidence="4">
        <name>Mg(2+)</name>
        <dbReference type="ChEBI" id="CHEBI:18420"/>
    </cofactor>
</comment>
<evidence type="ECO:0000256" key="4">
    <source>
        <dbReference type="RuleBase" id="RU361279"/>
    </source>
</evidence>
<evidence type="ECO:0000256" key="2">
    <source>
        <dbReference type="ARBA" id="ARBA00022741"/>
    </source>
</evidence>
<dbReference type="PANTHER" id="PTHR23407:SF1">
    <property type="entry name" value="5-FORMYLTETRAHYDROFOLATE CYCLO-LIGASE"/>
    <property type="match status" value="1"/>
</dbReference>
<comment type="caution">
    <text evidence="5">The sequence shown here is derived from an EMBL/GenBank/DDBJ whole genome shotgun (WGS) entry which is preliminary data.</text>
</comment>
<dbReference type="InterPro" id="IPR037171">
    <property type="entry name" value="NagB/RpiA_transferase-like"/>
</dbReference>
<keyword evidence="2 4" id="KW-0547">Nucleotide-binding</keyword>
<dbReference type="Pfam" id="PF01812">
    <property type="entry name" value="5-FTHF_cyc-lig"/>
    <property type="match status" value="1"/>
</dbReference>
<keyword evidence="5" id="KW-0436">Ligase</keyword>
<organism evidence="5 6">
    <name type="scientific">Sporosarcina quadrami</name>
    <dbReference type="NCBI Taxonomy" id="2762234"/>
    <lineage>
        <taxon>Bacteria</taxon>
        <taxon>Bacillati</taxon>
        <taxon>Bacillota</taxon>
        <taxon>Bacilli</taxon>
        <taxon>Bacillales</taxon>
        <taxon>Caryophanaceae</taxon>
        <taxon>Sporosarcina</taxon>
    </lineage>
</organism>
<evidence type="ECO:0000313" key="6">
    <source>
        <dbReference type="Proteomes" id="UP000626786"/>
    </source>
</evidence>
<evidence type="ECO:0000256" key="1">
    <source>
        <dbReference type="ARBA" id="ARBA00010638"/>
    </source>
</evidence>
<gene>
    <name evidence="5" type="ORF">H9649_01070</name>
</gene>